<proteinExistence type="predicted"/>
<gene>
    <name evidence="1" type="ORF">SDC9_175017</name>
</gene>
<dbReference type="AlphaFoldDB" id="A0A645GVB1"/>
<evidence type="ECO:0000313" key="1">
    <source>
        <dbReference type="EMBL" id="MPN27583.1"/>
    </source>
</evidence>
<accession>A0A645GVB1</accession>
<comment type="caution">
    <text evidence="1">The sequence shown here is derived from an EMBL/GenBank/DDBJ whole genome shotgun (WGS) entry which is preliminary data.</text>
</comment>
<organism evidence="1">
    <name type="scientific">bioreactor metagenome</name>
    <dbReference type="NCBI Taxonomy" id="1076179"/>
    <lineage>
        <taxon>unclassified sequences</taxon>
        <taxon>metagenomes</taxon>
        <taxon>ecological metagenomes</taxon>
    </lineage>
</organism>
<protein>
    <submittedName>
        <fullName evidence="1">Uncharacterized protein</fullName>
    </submittedName>
</protein>
<reference evidence="1" key="1">
    <citation type="submission" date="2019-08" db="EMBL/GenBank/DDBJ databases">
        <authorList>
            <person name="Kucharzyk K."/>
            <person name="Murdoch R.W."/>
            <person name="Higgins S."/>
            <person name="Loffler F."/>
        </authorList>
    </citation>
    <scope>NUCLEOTIDE SEQUENCE</scope>
</reference>
<sequence length="90" mass="10728">MFNNFNFVWRYIVNTDQQLYRLIAHHHYFGSCFIDFPDDVFLQKRGFFQDSMKNYGKWNFQPVSKGKDIQPRLPSKDSKFVIKDTSPGIA</sequence>
<name>A0A645GVB1_9ZZZZ</name>
<dbReference type="EMBL" id="VSSQ01077546">
    <property type="protein sequence ID" value="MPN27583.1"/>
    <property type="molecule type" value="Genomic_DNA"/>
</dbReference>